<organism evidence="1 2">
    <name type="scientific">Acaulospora morrowiae</name>
    <dbReference type="NCBI Taxonomy" id="94023"/>
    <lineage>
        <taxon>Eukaryota</taxon>
        <taxon>Fungi</taxon>
        <taxon>Fungi incertae sedis</taxon>
        <taxon>Mucoromycota</taxon>
        <taxon>Glomeromycotina</taxon>
        <taxon>Glomeromycetes</taxon>
        <taxon>Diversisporales</taxon>
        <taxon>Acaulosporaceae</taxon>
        <taxon>Acaulospora</taxon>
    </lineage>
</organism>
<accession>A0A9N9JF24</accession>
<evidence type="ECO:0000313" key="2">
    <source>
        <dbReference type="Proteomes" id="UP000789342"/>
    </source>
</evidence>
<dbReference type="AlphaFoldDB" id="A0A9N9JF24"/>
<dbReference type="EMBL" id="CAJVPV010049582">
    <property type="protein sequence ID" value="CAG8776370.1"/>
    <property type="molecule type" value="Genomic_DNA"/>
</dbReference>
<gene>
    <name evidence="1" type="ORF">AMORRO_LOCUS16950</name>
</gene>
<reference evidence="1" key="1">
    <citation type="submission" date="2021-06" db="EMBL/GenBank/DDBJ databases">
        <authorList>
            <person name="Kallberg Y."/>
            <person name="Tangrot J."/>
            <person name="Rosling A."/>
        </authorList>
    </citation>
    <scope>NUCLEOTIDE SEQUENCE</scope>
    <source>
        <strain evidence="1">CL551</strain>
    </source>
</reference>
<comment type="caution">
    <text evidence="1">The sequence shown here is derived from an EMBL/GenBank/DDBJ whole genome shotgun (WGS) entry which is preliminary data.</text>
</comment>
<protein>
    <submittedName>
        <fullName evidence="1">1729_t:CDS:1</fullName>
    </submittedName>
</protein>
<feature type="non-terminal residue" evidence="1">
    <location>
        <position position="71"/>
    </location>
</feature>
<evidence type="ECO:0000313" key="1">
    <source>
        <dbReference type="EMBL" id="CAG8776370.1"/>
    </source>
</evidence>
<name>A0A9N9JF24_9GLOM</name>
<sequence length="71" mass="8077">MNINRIAALICHPSLFKKSKAESSVNEKMILTDQSDTSELDNILPTKQELNRRRRHYGMCLRCGATLTDKA</sequence>
<keyword evidence="2" id="KW-1185">Reference proteome</keyword>
<proteinExistence type="predicted"/>
<dbReference type="Proteomes" id="UP000789342">
    <property type="component" value="Unassembled WGS sequence"/>
</dbReference>